<keyword evidence="4" id="KW-1185">Reference proteome</keyword>
<evidence type="ECO:0000313" key="2">
    <source>
        <dbReference type="EMBL" id="MDC3984323.1"/>
    </source>
</evidence>
<proteinExistence type="predicted"/>
<dbReference type="AlphaFoldDB" id="A0A9X4ATK4"/>
<reference evidence="2 4" key="1">
    <citation type="submission" date="2021-04" db="EMBL/GenBank/DDBJ databases">
        <title>Genome analysis of Polyangium sp.</title>
        <authorList>
            <person name="Li Y."/>
            <person name="Wang J."/>
        </authorList>
    </citation>
    <scope>NUCLEOTIDE SEQUENCE [LARGE SCALE GENOMIC DNA]</scope>
    <source>
        <strain evidence="2 4">SDU14</strain>
    </source>
</reference>
<sequence>MKLNHLDLQVPDVRAAVEFFERYFDLELCSNRKSPAIAILSDRHGFTLVLQRTQDAQASYPEEFHIGFHIDDEDEVRRHHARLVADGIGPITDVIQNNRGVMFYCRGPGSIAIEVGCMRRRQVDPADVPNG</sequence>
<feature type="domain" description="VOC" evidence="1">
    <location>
        <begin position="2"/>
        <end position="118"/>
    </location>
</feature>
<dbReference type="PROSITE" id="PS51819">
    <property type="entry name" value="VOC"/>
    <property type="match status" value="1"/>
</dbReference>
<dbReference type="InterPro" id="IPR037523">
    <property type="entry name" value="VOC_core"/>
</dbReference>
<evidence type="ECO:0000313" key="3">
    <source>
        <dbReference type="EMBL" id="MDC3984340.1"/>
    </source>
</evidence>
<dbReference type="Gene3D" id="3.10.180.10">
    <property type="entry name" value="2,3-Dihydroxybiphenyl 1,2-Dioxygenase, domain 1"/>
    <property type="match status" value="1"/>
</dbReference>
<dbReference type="RefSeq" id="WP_272422914.1">
    <property type="nucleotide sequence ID" value="NZ_JAGTJJ010000020.1"/>
</dbReference>
<dbReference type="Pfam" id="PF00903">
    <property type="entry name" value="Glyoxalase"/>
    <property type="match status" value="1"/>
</dbReference>
<accession>A0A9X4ATK4</accession>
<dbReference type="EMBL" id="JAGTJJ010000020">
    <property type="protein sequence ID" value="MDC3984323.1"/>
    <property type="molecule type" value="Genomic_DNA"/>
</dbReference>
<dbReference type="SUPFAM" id="SSF54593">
    <property type="entry name" value="Glyoxalase/Bleomycin resistance protein/Dihydroxybiphenyl dioxygenase"/>
    <property type="match status" value="1"/>
</dbReference>
<comment type="caution">
    <text evidence="2">The sequence shown here is derived from an EMBL/GenBank/DDBJ whole genome shotgun (WGS) entry which is preliminary data.</text>
</comment>
<dbReference type="PANTHER" id="PTHR36113">
    <property type="entry name" value="LYASE, PUTATIVE-RELATED-RELATED"/>
    <property type="match status" value="1"/>
</dbReference>
<name>A0A9X4ATK4_9BACT</name>
<dbReference type="EMBL" id="JAGTJJ010000020">
    <property type="protein sequence ID" value="MDC3984340.1"/>
    <property type="molecule type" value="Genomic_DNA"/>
</dbReference>
<organism evidence="2 4">
    <name type="scientific">Polyangium jinanense</name>
    <dbReference type="NCBI Taxonomy" id="2829994"/>
    <lineage>
        <taxon>Bacteria</taxon>
        <taxon>Pseudomonadati</taxon>
        <taxon>Myxococcota</taxon>
        <taxon>Polyangia</taxon>
        <taxon>Polyangiales</taxon>
        <taxon>Polyangiaceae</taxon>
        <taxon>Polyangium</taxon>
    </lineage>
</organism>
<dbReference type="InterPro" id="IPR051332">
    <property type="entry name" value="Fosfomycin_Res_Enzymes"/>
</dbReference>
<dbReference type="Proteomes" id="UP001151081">
    <property type="component" value="Unassembled WGS sequence"/>
</dbReference>
<dbReference type="PANTHER" id="PTHR36113:SF3">
    <property type="entry name" value="SLL5075 PROTEIN"/>
    <property type="match status" value="1"/>
</dbReference>
<dbReference type="InterPro" id="IPR004360">
    <property type="entry name" value="Glyas_Fos-R_dOase_dom"/>
</dbReference>
<protein>
    <submittedName>
        <fullName evidence="2">VOC family protein</fullName>
    </submittedName>
</protein>
<dbReference type="InterPro" id="IPR029068">
    <property type="entry name" value="Glyas_Bleomycin-R_OHBP_Dase"/>
</dbReference>
<evidence type="ECO:0000259" key="1">
    <source>
        <dbReference type="PROSITE" id="PS51819"/>
    </source>
</evidence>
<dbReference type="CDD" id="cd06587">
    <property type="entry name" value="VOC"/>
    <property type="match status" value="1"/>
</dbReference>
<gene>
    <name evidence="2" type="ORF">KEG57_27700</name>
    <name evidence="3" type="ORF">KEG57_27790</name>
</gene>
<evidence type="ECO:0000313" key="4">
    <source>
        <dbReference type="Proteomes" id="UP001151081"/>
    </source>
</evidence>